<dbReference type="InterPro" id="IPR009711">
    <property type="entry name" value="UPF0473"/>
</dbReference>
<keyword evidence="2" id="KW-1185">Reference proteome</keyword>
<proteinExistence type="predicted"/>
<dbReference type="AlphaFoldDB" id="A0A939BTC7"/>
<dbReference type="Pfam" id="PF06949">
    <property type="entry name" value="DUF1292"/>
    <property type="match status" value="1"/>
</dbReference>
<accession>A0A939BTC7</accession>
<dbReference type="Proteomes" id="UP000717624">
    <property type="component" value="Unassembled WGS sequence"/>
</dbReference>
<reference evidence="1" key="1">
    <citation type="submission" date="2021-01" db="EMBL/GenBank/DDBJ databases">
        <title>Genomic Encyclopedia of Type Strains, Phase IV (KMG-IV): sequencing the most valuable type-strain genomes for metagenomic binning, comparative biology and taxonomic classification.</title>
        <authorList>
            <person name="Goeker M."/>
        </authorList>
    </citation>
    <scope>NUCLEOTIDE SEQUENCE</scope>
    <source>
        <strain evidence="1">DSM 25523</strain>
    </source>
</reference>
<organism evidence="1 2">
    <name type="scientific">Brevibacillus fulvus</name>
    <dbReference type="NCBI Taxonomy" id="1125967"/>
    <lineage>
        <taxon>Bacteria</taxon>
        <taxon>Bacillati</taxon>
        <taxon>Bacillota</taxon>
        <taxon>Bacilli</taxon>
        <taxon>Bacillales</taxon>
        <taxon>Paenibacillaceae</taxon>
        <taxon>Brevibacillus</taxon>
    </lineage>
</organism>
<evidence type="ECO:0000313" key="2">
    <source>
        <dbReference type="Proteomes" id="UP000717624"/>
    </source>
</evidence>
<dbReference type="EMBL" id="JAFBEB010000011">
    <property type="protein sequence ID" value="MBM7591378.1"/>
    <property type="molecule type" value="Genomic_DNA"/>
</dbReference>
<sequence length="88" mass="10085">MDNIQATEQITVHDEHGQARDYEVEALFDMNEHWYALLRSEDDMILMRVVNDGDEQYLEGIEDPDEAAAILDAYELAVEAEPPHDHNG</sequence>
<evidence type="ECO:0000313" key="1">
    <source>
        <dbReference type="EMBL" id="MBM7591378.1"/>
    </source>
</evidence>
<comment type="caution">
    <text evidence="1">The sequence shown here is derived from an EMBL/GenBank/DDBJ whole genome shotgun (WGS) entry which is preliminary data.</text>
</comment>
<name>A0A939BTC7_9BACL</name>
<protein>
    <submittedName>
        <fullName evidence="1">Rossmann-fold nucleotide-binding protein</fullName>
    </submittedName>
</protein>
<dbReference type="RefSeq" id="WP_204519088.1">
    <property type="nucleotide sequence ID" value="NZ_BAABIN010000003.1"/>
</dbReference>
<gene>
    <name evidence="1" type="ORF">JOD01_003017</name>
</gene>